<keyword evidence="1" id="KW-0347">Helicase</keyword>
<comment type="caution">
    <text evidence="1">The sequence shown here is derived from an EMBL/GenBank/DDBJ whole genome shotgun (WGS) entry which is preliminary data.</text>
</comment>
<dbReference type="AlphaFoldDB" id="A0A8J5TLP7"/>
<dbReference type="GO" id="GO:0004386">
    <property type="term" value="F:helicase activity"/>
    <property type="evidence" value="ECO:0007669"/>
    <property type="project" value="UniProtKB-KW"/>
</dbReference>
<name>A0A8J5TLP7_HOMAM</name>
<accession>A0A8J5TLP7</accession>
<organism evidence="1 2">
    <name type="scientific">Homarus americanus</name>
    <name type="common">American lobster</name>
    <dbReference type="NCBI Taxonomy" id="6706"/>
    <lineage>
        <taxon>Eukaryota</taxon>
        <taxon>Metazoa</taxon>
        <taxon>Ecdysozoa</taxon>
        <taxon>Arthropoda</taxon>
        <taxon>Crustacea</taxon>
        <taxon>Multicrustacea</taxon>
        <taxon>Malacostraca</taxon>
        <taxon>Eumalacostraca</taxon>
        <taxon>Eucarida</taxon>
        <taxon>Decapoda</taxon>
        <taxon>Pleocyemata</taxon>
        <taxon>Astacidea</taxon>
        <taxon>Nephropoidea</taxon>
        <taxon>Nephropidae</taxon>
        <taxon>Homarus</taxon>
    </lineage>
</organism>
<proteinExistence type="predicted"/>
<dbReference type="EMBL" id="JAHLQT010006907">
    <property type="protein sequence ID" value="KAG7174797.1"/>
    <property type="molecule type" value="Genomic_DNA"/>
</dbReference>
<gene>
    <name evidence="1" type="primary">Ddx28-L</name>
    <name evidence="1" type="ORF">Hamer_G024803</name>
</gene>
<reference evidence="1" key="1">
    <citation type="journal article" date="2021" name="Sci. Adv.">
        <title>The American lobster genome reveals insights on longevity, neural, and immune adaptations.</title>
        <authorList>
            <person name="Polinski J.M."/>
            <person name="Zimin A.V."/>
            <person name="Clark K.F."/>
            <person name="Kohn A.B."/>
            <person name="Sadowski N."/>
            <person name="Timp W."/>
            <person name="Ptitsyn A."/>
            <person name="Khanna P."/>
            <person name="Romanova D.Y."/>
            <person name="Williams P."/>
            <person name="Greenwood S.J."/>
            <person name="Moroz L.L."/>
            <person name="Walt D.R."/>
            <person name="Bodnar A.G."/>
        </authorList>
    </citation>
    <scope>NUCLEOTIDE SEQUENCE</scope>
    <source>
        <strain evidence="1">GMGI-L3</strain>
    </source>
</reference>
<sequence length="74" mass="8202">MPAVVREGRFNTFQSGEVLALSCTDLTSRGLDTVKYAARKVEEFPNVNANITRIIAAHALKENERLINKANNVD</sequence>
<keyword evidence="1" id="KW-0378">Hydrolase</keyword>
<protein>
    <submittedName>
        <fullName evidence="1">ATP-dependent RNA helicase DDX28-like</fullName>
    </submittedName>
</protein>
<keyword evidence="2" id="KW-1185">Reference proteome</keyword>
<keyword evidence="1" id="KW-0067">ATP-binding</keyword>
<evidence type="ECO:0000313" key="2">
    <source>
        <dbReference type="Proteomes" id="UP000747542"/>
    </source>
</evidence>
<dbReference type="Proteomes" id="UP000747542">
    <property type="component" value="Unassembled WGS sequence"/>
</dbReference>
<evidence type="ECO:0000313" key="1">
    <source>
        <dbReference type="EMBL" id="KAG7174797.1"/>
    </source>
</evidence>
<keyword evidence="1" id="KW-0547">Nucleotide-binding</keyword>